<dbReference type="PANTHER" id="PTHR11895">
    <property type="entry name" value="TRANSAMIDASE"/>
    <property type="match status" value="1"/>
</dbReference>
<dbReference type="SUPFAM" id="SSF75304">
    <property type="entry name" value="Amidase signature (AS) enzymes"/>
    <property type="match status" value="1"/>
</dbReference>
<name>A0A517YJS7_9BACT</name>
<keyword evidence="2" id="KW-0436">Ligase</keyword>
<reference evidence="2 3" key="1">
    <citation type="submission" date="2019-02" db="EMBL/GenBank/DDBJ databases">
        <title>Deep-cultivation of Planctomycetes and their phenomic and genomic characterization uncovers novel biology.</title>
        <authorList>
            <person name="Wiegand S."/>
            <person name="Jogler M."/>
            <person name="Boedeker C."/>
            <person name="Pinto D."/>
            <person name="Vollmers J."/>
            <person name="Rivas-Marin E."/>
            <person name="Kohn T."/>
            <person name="Peeters S.H."/>
            <person name="Heuer A."/>
            <person name="Rast P."/>
            <person name="Oberbeckmann S."/>
            <person name="Bunk B."/>
            <person name="Jeske O."/>
            <person name="Meyerdierks A."/>
            <person name="Storesund J.E."/>
            <person name="Kallscheuer N."/>
            <person name="Luecker S."/>
            <person name="Lage O.M."/>
            <person name="Pohl T."/>
            <person name="Merkel B.J."/>
            <person name="Hornburger P."/>
            <person name="Mueller R.-W."/>
            <person name="Bruemmer F."/>
            <person name="Labrenz M."/>
            <person name="Spormann A.M."/>
            <person name="Op den Camp H."/>
            <person name="Overmann J."/>
            <person name="Amann R."/>
            <person name="Jetten M.S.M."/>
            <person name="Mascher T."/>
            <person name="Medema M.H."/>
            <person name="Devos D.P."/>
            <person name="Kaster A.-K."/>
            <person name="Ovreas L."/>
            <person name="Rohde M."/>
            <person name="Galperin M.Y."/>
            <person name="Jogler C."/>
        </authorList>
    </citation>
    <scope>NUCLEOTIDE SEQUENCE [LARGE SCALE GENOMIC DNA]</scope>
    <source>
        <strain evidence="2 3">ETA_A8</strain>
    </source>
</reference>
<keyword evidence="2" id="KW-0808">Transferase</keyword>
<feature type="domain" description="Amidase" evidence="1">
    <location>
        <begin position="23"/>
        <end position="427"/>
    </location>
</feature>
<dbReference type="GO" id="GO:0016874">
    <property type="term" value="F:ligase activity"/>
    <property type="evidence" value="ECO:0007669"/>
    <property type="project" value="UniProtKB-KW"/>
</dbReference>
<keyword evidence="3" id="KW-1185">Reference proteome</keyword>
<dbReference type="InterPro" id="IPR023631">
    <property type="entry name" value="Amidase_dom"/>
</dbReference>
<sequence precursor="true">MPDLPTIARAAELIRDGVLRPLDLVEQCLANIDQYEPAVQAWVTVDRAGALKEAKRLGATLADGEEPASPLFGIPIGIKDIIDVAGMPTRCGSPLRGKLPATKDAPVVAALREAGAILLGKTVTTQFAAFDPPPTKNPWNAAHTPGGSSSGSAAAVAMEMCFAALGTQTGGSITRPASYCGVAGFKPPWGEVSLEQVEPLSFHLDHVGPIARRVSDLYLVWQQLAARASGGVDASVTRPWAEHDLEYWLDCYGVYRTLFVVDSPLLEQADPLVQATTAAALERLRASFEVRKLSLPASFNSVLTWHKRIMVVEAAEHHRAEFKAAAEKFGPCITTLIQEGLGVSAVDYCEALRMQNQVRNELAQLLHSQGDLLGCLVMPATTTPAPDASTTGNPAFNAPWSFLGLPTITIPCGLAANGLPCGLQFIAFTSPQVFAMAGMCERILHQYARPPLLETPR</sequence>
<dbReference type="GO" id="GO:0016740">
    <property type="term" value="F:transferase activity"/>
    <property type="evidence" value="ECO:0007669"/>
    <property type="project" value="UniProtKB-KW"/>
</dbReference>
<dbReference type="RefSeq" id="WP_145096028.1">
    <property type="nucleotide sequence ID" value="NZ_CP036274.1"/>
</dbReference>
<dbReference type="InterPro" id="IPR036928">
    <property type="entry name" value="AS_sf"/>
</dbReference>
<dbReference type="OrthoDB" id="9811471at2"/>
<accession>A0A517YJS7</accession>
<dbReference type="PANTHER" id="PTHR11895:SF176">
    <property type="entry name" value="AMIDASE AMID-RELATED"/>
    <property type="match status" value="1"/>
</dbReference>
<dbReference type="KEGG" id="aagg:ETAA8_56240"/>
<dbReference type="AlphaFoldDB" id="A0A517YJS7"/>
<dbReference type="InterPro" id="IPR000120">
    <property type="entry name" value="Amidase"/>
</dbReference>
<dbReference type="Pfam" id="PF01425">
    <property type="entry name" value="Amidase"/>
    <property type="match status" value="1"/>
</dbReference>
<evidence type="ECO:0000313" key="3">
    <source>
        <dbReference type="Proteomes" id="UP000315017"/>
    </source>
</evidence>
<protein>
    <submittedName>
        <fullName evidence="2">Glutamyl-tRNA(Gln) amidotransferase subunit A</fullName>
        <ecNumber evidence="2">6.3.5.-</ecNumber>
    </submittedName>
</protein>
<dbReference type="Gene3D" id="3.90.1300.10">
    <property type="entry name" value="Amidase signature (AS) domain"/>
    <property type="match status" value="1"/>
</dbReference>
<proteinExistence type="predicted"/>
<dbReference type="EC" id="6.3.5.-" evidence="2"/>
<organism evidence="2 3">
    <name type="scientific">Anatilimnocola aggregata</name>
    <dbReference type="NCBI Taxonomy" id="2528021"/>
    <lineage>
        <taxon>Bacteria</taxon>
        <taxon>Pseudomonadati</taxon>
        <taxon>Planctomycetota</taxon>
        <taxon>Planctomycetia</taxon>
        <taxon>Pirellulales</taxon>
        <taxon>Pirellulaceae</taxon>
        <taxon>Anatilimnocola</taxon>
    </lineage>
</organism>
<gene>
    <name evidence="2" type="primary">gatA_4</name>
    <name evidence="2" type="ORF">ETAA8_56240</name>
</gene>
<evidence type="ECO:0000313" key="2">
    <source>
        <dbReference type="EMBL" id="QDU30484.1"/>
    </source>
</evidence>
<evidence type="ECO:0000259" key="1">
    <source>
        <dbReference type="Pfam" id="PF01425"/>
    </source>
</evidence>
<dbReference type="Proteomes" id="UP000315017">
    <property type="component" value="Chromosome"/>
</dbReference>
<dbReference type="EMBL" id="CP036274">
    <property type="protein sequence ID" value="QDU30484.1"/>
    <property type="molecule type" value="Genomic_DNA"/>
</dbReference>